<keyword evidence="3" id="KW-1185">Reference proteome</keyword>
<dbReference type="InterPro" id="IPR029044">
    <property type="entry name" value="Nucleotide-diphossugar_trans"/>
</dbReference>
<evidence type="ECO:0000259" key="1">
    <source>
        <dbReference type="Pfam" id="PF00535"/>
    </source>
</evidence>
<reference evidence="2 3" key="1">
    <citation type="submission" date="2024-03" db="EMBL/GenBank/DDBJ databases">
        <title>Human intestinal bacterial collection.</title>
        <authorList>
            <person name="Pauvert C."/>
            <person name="Hitch T.C.A."/>
            <person name="Clavel T."/>
        </authorList>
    </citation>
    <scope>NUCLEOTIDE SEQUENCE [LARGE SCALE GENOMIC DNA]</scope>
    <source>
        <strain evidence="2 3">CLA-AA-H281</strain>
    </source>
</reference>
<organism evidence="2 3">
    <name type="scientific">Faecalibacterium intestinale</name>
    <dbReference type="NCBI Taxonomy" id="3133155"/>
    <lineage>
        <taxon>Bacteria</taxon>
        <taxon>Bacillati</taxon>
        <taxon>Bacillota</taxon>
        <taxon>Clostridia</taxon>
        <taxon>Eubacteriales</taxon>
        <taxon>Oscillospiraceae</taxon>
        <taxon>Faecalibacterium</taxon>
    </lineage>
</organism>
<dbReference type="EMBL" id="JBBMEN010000011">
    <property type="protein sequence ID" value="MEQ2386065.1"/>
    <property type="molecule type" value="Genomic_DNA"/>
</dbReference>
<dbReference type="GO" id="GO:0016757">
    <property type="term" value="F:glycosyltransferase activity"/>
    <property type="evidence" value="ECO:0007669"/>
    <property type="project" value="UniProtKB-KW"/>
</dbReference>
<keyword evidence="2" id="KW-0808">Transferase</keyword>
<protein>
    <submittedName>
        <fullName evidence="2">Glycosyltransferase</fullName>
        <ecNumber evidence="2">2.4.-.-</ecNumber>
    </submittedName>
</protein>
<dbReference type="InterPro" id="IPR001173">
    <property type="entry name" value="Glyco_trans_2-like"/>
</dbReference>
<dbReference type="PANTHER" id="PTHR43685">
    <property type="entry name" value="GLYCOSYLTRANSFERASE"/>
    <property type="match status" value="1"/>
</dbReference>
<dbReference type="Gene3D" id="3.90.550.10">
    <property type="entry name" value="Spore Coat Polysaccharide Biosynthesis Protein SpsA, Chain A"/>
    <property type="match status" value="1"/>
</dbReference>
<name>A0ABV1C5D7_9FIRM</name>
<proteinExistence type="predicted"/>
<dbReference type="EC" id="2.4.-.-" evidence="2"/>
<comment type="caution">
    <text evidence="2">The sequence shown here is derived from an EMBL/GenBank/DDBJ whole genome shotgun (WGS) entry which is preliminary data.</text>
</comment>
<dbReference type="SUPFAM" id="SSF53448">
    <property type="entry name" value="Nucleotide-diphospho-sugar transferases"/>
    <property type="match status" value="1"/>
</dbReference>
<accession>A0ABV1C5D7</accession>
<dbReference type="Proteomes" id="UP001465119">
    <property type="component" value="Unassembled WGS sequence"/>
</dbReference>
<dbReference type="Pfam" id="PF00535">
    <property type="entry name" value="Glycos_transf_2"/>
    <property type="match status" value="1"/>
</dbReference>
<dbReference type="PANTHER" id="PTHR43685:SF2">
    <property type="entry name" value="GLYCOSYLTRANSFERASE 2-LIKE DOMAIN-CONTAINING PROTEIN"/>
    <property type="match status" value="1"/>
</dbReference>
<gene>
    <name evidence="2" type="ORF">WMO20_09025</name>
</gene>
<evidence type="ECO:0000313" key="2">
    <source>
        <dbReference type="EMBL" id="MEQ2386065.1"/>
    </source>
</evidence>
<sequence>MQKKIWTGRSVRCMEWRNIILRISVVVTTYNGKMHLEKQLLSLLQQERAPDEVLIFDDGSTDGTIELVQSFIRKNCLESWQFYVNAKRKGWKQNFMEGLRKAAGDILFPCDQDDIWYPKKLAEMTAVMEQHPEIKLLACDYRVIYESGALKATVYKKTPAETQGLITRYGFTKHFFMNPYPGCTYAVRRDFFDAVKELWFDGSPHDEFLWLMAAVQDGAWFYNRVLMDYVRYSDNASGVRYKDVALQKENLRYIHKQLCALQSFAAEHPDAVPVERCKMLAAAQIWCAKRQKLMETRSPLRWLALAPWWGYYNSPRNCLSDLWLVVFGSFQRRRN</sequence>
<evidence type="ECO:0000313" key="3">
    <source>
        <dbReference type="Proteomes" id="UP001465119"/>
    </source>
</evidence>
<feature type="domain" description="Glycosyltransferase 2-like" evidence="1">
    <location>
        <begin position="24"/>
        <end position="133"/>
    </location>
</feature>
<keyword evidence="2" id="KW-0328">Glycosyltransferase</keyword>
<dbReference type="InterPro" id="IPR050834">
    <property type="entry name" value="Glycosyltransf_2"/>
</dbReference>